<comment type="caution">
    <text evidence="2">The sequence shown here is derived from an EMBL/GenBank/DDBJ whole genome shotgun (WGS) entry which is preliminary data.</text>
</comment>
<organism evidence="2 3">
    <name type="scientific">Dactylosporangium darangshiense</name>
    <dbReference type="NCBI Taxonomy" id="579108"/>
    <lineage>
        <taxon>Bacteria</taxon>
        <taxon>Bacillati</taxon>
        <taxon>Actinomycetota</taxon>
        <taxon>Actinomycetes</taxon>
        <taxon>Micromonosporales</taxon>
        <taxon>Micromonosporaceae</taxon>
        <taxon>Dactylosporangium</taxon>
    </lineage>
</organism>
<accession>A0ABP8DBK7</accession>
<evidence type="ECO:0000256" key="1">
    <source>
        <dbReference type="SAM" id="MobiDB-lite"/>
    </source>
</evidence>
<protein>
    <submittedName>
        <fullName evidence="2">Uncharacterized protein</fullName>
    </submittedName>
</protein>
<evidence type="ECO:0000313" key="3">
    <source>
        <dbReference type="Proteomes" id="UP001500620"/>
    </source>
</evidence>
<proteinExistence type="predicted"/>
<dbReference type="Proteomes" id="UP001500620">
    <property type="component" value="Unassembled WGS sequence"/>
</dbReference>
<keyword evidence="3" id="KW-1185">Reference proteome</keyword>
<name>A0ABP8DBK7_9ACTN</name>
<gene>
    <name evidence="2" type="ORF">GCM10022255_047030</name>
</gene>
<feature type="region of interest" description="Disordered" evidence="1">
    <location>
        <begin position="12"/>
        <end position="46"/>
    </location>
</feature>
<feature type="compositionally biased region" description="Basic and acidic residues" evidence="1">
    <location>
        <begin position="14"/>
        <end position="25"/>
    </location>
</feature>
<reference evidence="3" key="1">
    <citation type="journal article" date="2019" name="Int. J. Syst. Evol. Microbiol.">
        <title>The Global Catalogue of Microorganisms (GCM) 10K type strain sequencing project: providing services to taxonomists for standard genome sequencing and annotation.</title>
        <authorList>
            <consortium name="The Broad Institute Genomics Platform"/>
            <consortium name="The Broad Institute Genome Sequencing Center for Infectious Disease"/>
            <person name="Wu L."/>
            <person name="Ma J."/>
        </authorList>
    </citation>
    <scope>NUCLEOTIDE SEQUENCE [LARGE SCALE GENOMIC DNA]</scope>
    <source>
        <strain evidence="3">JCM 17441</strain>
    </source>
</reference>
<dbReference type="RefSeq" id="WP_345129280.1">
    <property type="nucleotide sequence ID" value="NZ_BAABAT010000012.1"/>
</dbReference>
<evidence type="ECO:0000313" key="2">
    <source>
        <dbReference type="EMBL" id="GAA4252044.1"/>
    </source>
</evidence>
<sequence length="313" mass="34591">MTALFEHALLLHRQHPDGPLPRDGEPYPDQARRGRSPSSDRDRRRDGADAAAILDAHFARPDAPPSDLAAAFDDVYVPIHRNDHIAAAALRADRERVRRTGRWLVRHGTHRNAVVVGLGLLATNWDDGDVPLIQTIGLLSDTFGALAAEALQRRRHGAQALVWLAERVAGWGRVYVVEALCRRGSTEAREWLLRHACDGDYLNGYFAGEVATVTHLHAAILAPDADDDLVDHTGRLLLVMTYCGGMGMTLQTYPPALAVLAAHAGHLARQAPTAPRHRTAGAIAENLAKHDRWNDIVRRYRAVLDRPEWEIRA</sequence>
<dbReference type="EMBL" id="BAABAT010000012">
    <property type="protein sequence ID" value="GAA4252044.1"/>
    <property type="molecule type" value="Genomic_DNA"/>
</dbReference>